<dbReference type="Proteomes" id="UP000199323">
    <property type="component" value="Unassembled WGS sequence"/>
</dbReference>
<dbReference type="OrthoDB" id="4943423at2"/>
<dbReference type="EMBL" id="FONG01000014">
    <property type="protein sequence ID" value="SFF44850.1"/>
    <property type="molecule type" value="Genomic_DNA"/>
</dbReference>
<keyword evidence="2" id="KW-1185">Reference proteome</keyword>
<dbReference type="RefSeq" id="WP_143120618.1">
    <property type="nucleotide sequence ID" value="NZ_FONG01000014.1"/>
</dbReference>
<proteinExistence type="predicted"/>
<sequence>MHETGTGSWVLHELRPRVLHFALHLRDRAGLPVPADPEFPPVSTEHRIPMTLPPGTDREALASDWAIWWRRLVRHEMNAASGVLPTGGLAVYTDDMDVTNSVVRQAEEVFDPPGFASLSDLPGLRALAAAHHASDTAHRATPSQVRRPALDQALVRRVAEEAAAGQGVPVGRLSARIAVLEVLGTWSYPAGPGNMLCSSAAVVDPVASARLLWRAFVSGLTGEQA</sequence>
<dbReference type="AlphaFoldDB" id="A0A1I2IT05"/>
<evidence type="ECO:0000313" key="2">
    <source>
        <dbReference type="Proteomes" id="UP000199323"/>
    </source>
</evidence>
<evidence type="ECO:0000313" key="1">
    <source>
        <dbReference type="EMBL" id="SFF44850.1"/>
    </source>
</evidence>
<dbReference type="STRING" id="380248.SAMN05216251_114154"/>
<protein>
    <submittedName>
        <fullName evidence="1">Uncharacterized protein</fullName>
    </submittedName>
</protein>
<name>A0A1I2IT05_9ACTN</name>
<reference evidence="1 2" key="1">
    <citation type="submission" date="2016-10" db="EMBL/GenBank/DDBJ databases">
        <authorList>
            <person name="de Groot N.N."/>
        </authorList>
    </citation>
    <scope>NUCLEOTIDE SEQUENCE [LARGE SCALE GENOMIC DNA]</scope>
    <source>
        <strain evidence="1 2">CGMCC 4.3510</strain>
    </source>
</reference>
<organism evidence="1 2">
    <name type="scientific">Actinacidiphila alni</name>
    <dbReference type="NCBI Taxonomy" id="380248"/>
    <lineage>
        <taxon>Bacteria</taxon>
        <taxon>Bacillati</taxon>
        <taxon>Actinomycetota</taxon>
        <taxon>Actinomycetes</taxon>
        <taxon>Kitasatosporales</taxon>
        <taxon>Streptomycetaceae</taxon>
        <taxon>Actinacidiphila</taxon>
    </lineage>
</organism>
<accession>A0A1I2IT05</accession>
<gene>
    <name evidence="1" type="ORF">SAMN05216251_114154</name>
</gene>